<keyword evidence="2" id="KW-1185">Reference proteome</keyword>
<dbReference type="AlphaFoldDB" id="A0A409VQW2"/>
<name>A0A409VQW2_PSICY</name>
<accession>A0A409VQW2</accession>
<proteinExistence type="predicted"/>
<sequence>MKSRQAPKSRSSVKLEDRHIWLESAS</sequence>
<dbReference type="Proteomes" id="UP000283269">
    <property type="component" value="Unassembled WGS sequence"/>
</dbReference>
<dbReference type="InParanoid" id="A0A409VQW2"/>
<organism evidence="1 2">
    <name type="scientific">Psilocybe cyanescens</name>
    <dbReference type="NCBI Taxonomy" id="93625"/>
    <lineage>
        <taxon>Eukaryota</taxon>
        <taxon>Fungi</taxon>
        <taxon>Dikarya</taxon>
        <taxon>Basidiomycota</taxon>
        <taxon>Agaricomycotina</taxon>
        <taxon>Agaricomycetes</taxon>
        <taxon>Agaricomycetidae</taxon>
        <taxon>Agaricales</taxon>
        <taxon>Agaricineae</taxon>
        <taxon>Strophariaceae</taxon>
        <taxon>Psilocybe</taxon>
    </lineage>
</organism>
<comment type="caution">
    <text evidence="1">The sequence shown here is derived from an EMBL/GenBank/DDBJ whole genome shotgun (WGS) entry which is preliminary data.</text>
</comment>
<protein>
    <submittedName>
        <fullName evidence="1">Uncharacterized protein</fullName>
    </submittedName>
</protein>
<dbReference type="EMBL" id="NHYD01003953">
    <property type="protein sequence ID" value="PPQ68628.1"/>
    <property type="molecule type" value="Genomic_DNA"/>
</dbReference>
<reference evidence="1 2" key="1">
    <citation type="journal article" date="2018" name="Evol. Lett.">
        <title>Horizontal gene cluster transfer increased hallucinogenic mushroom diversity.</title>
        <authorList>
            <person name="Reynolds H.T."/>
            <person name="Vijayakumar V."/>
            <person name="Gluck-Thaler E."/>
            <person name="Korotkin H.B."/>
            <person name="Matheny P.B."/>
            <person name="Slot J.C."/>
        </authorList>
    </citation>
    <scope>NUCLEOTIDE SEQUENCE [LARGE SCALE GENOMIC DNA]</scope>
    <source>
        <strain evidence="1 2">2631</strain>
    </source>
</reference>
<evidence type="ECO:0000313" key="1">
    <source>
        <dbReference type="EMBL" id="PPQ68628.1"/>
    </source>
</evidence>
<evidence type="ECO:0000313" key="2">
    <source>
        <dbReference type="Proteomes" id="UP000283269"/>
    </source>
</evidence>
<gene>
    <name evidence="1" type="ORF">CVT25_005538</name>
</gene>